<dbReference type="Gene3D" id="2.30.29.30">
    <property type="entry name" value="Pleckstrin-homology domain (PH domain)/Phosphotyrosine-binding domain (PTB)"/>
    <property type="match status" value="1"/>
</dbReference>
<dbReference type="InterPro" id="IPR056595">
    <property type="entry name" value="Fact-SPT16_PH"/>
</dbReference>
<dbReference type="InterPro" id="IPR029149">
    <property type="entry name" value="Creatin/AminoP/Spt16_N"/>
</dbReference>
<keyword evidence="7 10" id="KW-0804">Transcription</keyword>
<evidence type="ECO:0000259" key="12">
    <source>
        <dbReference type="SMART" id="SM01285"/>
    </source>
</evidence>
<organism evidence="15 16">
    <name type="scientific">Protea cynaroides</name>
    <dbReference type="NCBI Taxonomy" id="273540"/>
    <lineage>
        <taxon>Eukaryota</taxon>
        <taxon>Viridiplantae</taxon>
        <taxon>Streptophyta</taxon>
        <taxon>Embryophyta</taxon>
        <taxon>Tracheophyta</taxon>
        <taxon>Spermatophyta</taxon>
        <taxon>Magnoliopsida</taxon>
        <taxon>Proteales</taxon>
        <taxon>Proteaceae</taxon>
        <taxon>Protea</taxon>
    </lineage>
</organism>
<evidence type="ECO:0000256" key="8">
    <source>
        <dbReference type="ARBA" id="ARBA00023204"/>
    </source>
</evidence>
<feature type="domain" description="FACT complex subunit SPT16 middle" evidence="13">
    <location>
        <begin position="459"/>
        <end position="589"/>
    </location>
</feature>
<dbReference type="GO" id="GO:0031491">
    <property type="term" value="F:nucleosome binding"/>
    <property type="evidence" value="ECO:0007669"/>
    <property type="project" value="TreeGrafter"/>
</dbReference>
<keyword evidence="6" id="KW-0175">Coiled coil</keyword>
<keyword evidence="8 10" id="KW-0234">DNA repair</keyword>
<evidence type="ECO:0000256" key="4">
    <source>
        <dbReference type="ARBA" id="ARBA00022763"/>
    </source>
</evidence>
<evidence type="ECO:0000256" key="1">
    <source>
        <dbReference type="ARBA" id="ARBA00010779"/>
    </source>
</evidence>
<dbReference type="SMART" id="SM01287">
    <property type="entry name" value="Rtt106"/>
    <property type="match status" value="1"/>
</dbReference>
<dbReference type="InterPro" id="IPR000994">
    <property type="entry name" value="Pept_M24"/>
</dbReference>
<comment type="function">
    <text evidence="10">Component of the FACT complex, a general chromatin factor that acts to reorganize nucleosomes. The FACT complex is involved in multiple processes that require DNA as a template such as mRNA elongation, DNA replication and DNA repair. During transcription elongation the FACT complex acts as a histone chaperone that both destabilizes and restores nucleosomal structure. It facilitates the passage of RNA polymerase II and transcription by promoting the dissociation of one histone H2A-H2B dimer from the nucleosome, then subsequently promotes the reestablishment of the nucleosome following the passage of RNA polymerase II.</text>
</comment>
<dbReference type="FunFam" id="3.40.350.10:FF:000006">
    <property type="entry name" value="FACT complex subunit SPT16"/>
    <property type="match status" value="1"/>
</dbReference>
<accession>A0A9Q0K0T1</accession>
<evidence type="ECO:0000256" key="3">
    <source>
        <dbReference type="ARBA" id="ARBA00022705"/>
    </source>
</evidence>
<evidence type="ECO:0000256" key="11">
    <source>
        <dbReference type="SAM" id="MobiDB-lite"/>
    </source>
</evidence>
<dbReference type="InterPro" id="IPR011993">
    <property type="entry name" value="PH-like_dom_sf"/>
</dbReference>
<dbReference type="OrthoDB" id="10251642at2759"/>
<name>A0A9Q0K0T1_9MAGN</name>
<dbReference type="InterPro" id="IPR040258">
    <property type="entry name" value="Spt16"/>
</dbReference>
<evidence type="ECO:0000256" key="6">
    <source>
        <dbReference type="ARBA" id="ARBA00023054"/>
    </source>
</evidence>
<keyword evidence="9 10" id="KW-0539">Nucleus</keyword>
<dbReference type="Gene3D" id="3.40.350.10">
    <property type="entry name" value="Creatinase/prolidase N-terminal domain"/>
    <property type="match status" value="1"/>
</dbReference>
<gene>
    <name evidence="15" type="ORF">NE237_025733</name>
</gene>
<evidence type="ECO:0000259" key="13">
    <source>
        <dbReference type="SMART" id="SM01286"/>
    </source>
</evidence>
<feature type="domain" description="FACT complex subunit SPT16 N-terminal lobe" evidence="12">
    <location>
        <begin position="1"/>
        <end position="164"/>
    </location>
</feature>
<dbReference type="SUPFAM" id="SSF55920">
    <property type="entry name" value="Creatinase/aminopeptidase"/>
    <property type="match status" value="1"/>
</dbReference>
<feature type="region of interest" description="Disordered" evidence="11">
    <location>
        <begin position="654"/>
        <end position="673"/>
    </location>
</feature>
<feature type="domain" description="Histone chaperone RTT106/FACT complex subunit SPT16-like middle" evidence="14">
    <location>
        <begin position="714"/>
        <end position="804"/>
    </location>
</feature>
<keyword evidence="2 10" id="KW-0158">Chromosome</keyword>
<dbReference type="Pfam" id="PF08644">
    <property type="entry name" value="SPT16"/>
    <property type="match status" value="1"/>
</dbReference>
<dbReference type="Pfam" id="PF24824">
    <property type="entry name" value="PH_SPT16"/>
    <property type="match status" value="1"/>
</dbReference>
<dbReference type="InterPro" id="IPR013953">
    <property type="entry name" value="FACT_SPT16_M"/>
</dbReference>
<dbReference type="GO" id="GO:0006368">
    <property type="term" value="P:transcription elongation by RNA polymerase II"/>
    <property type="evidence" value="ECO:0007669"/>
    <property type="project" value="TreeGrafter"/>
</dbReference>
<comment type="subcellular location">
    <subcellularLocation>
        <location evidence="10">Nucleus</location>
    </subcellularLocation>
    <subcellularLocation>
        <location evidence="10">Chromosome</location>
    </subcellularLocation>
</comment>
<evidence type="ECO:0000256" key="7">
    <source>
        <dbReference type="ARBA" id="ARBA00023163"/>
    </source>
</evidence>
<evidence type="ECO:0000256" key="9">
    <source>
        <dbReference type="ARBA" id="ARBA00023242"/>
    </source>
</evidence>
<dbReference type="Gene3D" id="2.30.29.150">
    <property type="match status" value="1"/>
</dbReference>
<dbReference type="PANTHER" id="PTHR13980:SF15">
    <property type="entry name" value="FACT COMPLEX SUBUNIT SPT16"/>
    <property type="match status" value="1"/>
</dbReference>
<dbReference type="GO" id="GO:0035101">
    <property type="term" value="C:FACT complex"/>
    <property type="evidence" value="ECO:0007669"/>
    <property type="project" value="UniProtKB-UniRule"/>
</dbReference>
<dbReference type="GO" id="GO:0006281">
    <property type="term" value="P:DNA repair"/>
    <property type="evidence" value="ECO:0007669"/>
    <property type="project" value="UniProtKB-UniRule"/>
</dbReference>
<keyword evidence="3 10" id="KW-0235">DNA replication</keyword>
<sequence>MANKNFSKRLKFFYSHWKEYRSDLWGSSDAIAIATPPASEDLRYLKYSALNIWFLGYEFPETIMVFMKREIHFLCSQKRASLLDVLKKSAKETVGAEVVMHVKARSDDGTAMIEEIFWAVCAQSKSDGHETPVVGYIAKEAPEGNLLETWKNSNFKLSDVTNGFSDFFAVKDSTEITNVKKAAFLSASVMKHFVVPKLEKVIDEEKKVSHSSLMDETEKAILEPAKVMVKLKAENYDLRLSASSNDENLSYDPTSVIICATGSRYNSYCSNLARTILIDANSAQSKAYGVLLKVHEAAISIKARTQGQCSLPSSHISGREGSSRIGSEFDKICWYSLNAKNDRVLKAGMVFNVSLGFQNLHEKTNNPKTEKFSPLLADSCHQREATRKPMAMSPCLSKATLRSDHQEMTKEELRKQHQAELARQKNEETARRLAGGGTTTGNAGGRARGLGDLTVYKNIDQKNEAVLLPVYGSMVPFHVATIKSVNSQQDSNRSWYVRIIFNSLKFLGSIYLREISFHSKDSRHITEVVTSRESDRAERATLVTQEKLQLAGGRFKPIRLPDLWIRPPFGGRGRKLPGSLEAHANGFRYSTSRQEEPVDIMYGNIKHAFLKPAEKEMITLLHFHLHNHIMVGTKKTKDVQFYVEVMEVVQTLGGGKRSAHDPDAIEEEQQERERKNRINMDFQNFINKVNDLWGQPQLKGLDLEFDQPLRELGFHGVPHKAAAFIIPTTSCLVELIETPFLVVALSEIEIVNLERVGLGQKNFNMAIVFKDLKRDVLQIDSIPSSSLDSIKEWLDTTDRKYYESRLNLNRRPIEDNH</sequence>
<dbReference type="FunFam" id="2.30.29.30:FF:000017">
    <property type="entry name" value="FACT complex subunit SPT16"/>
    <property type="match status" value="1"/>
</dbReference>
<comment type="caution">
    <text evidence="15">The sequence shown here is derived from an EMBL/GenBank/DDBJ whole genome shotgun (WGS) entry which is preliminary data.</text>
</comment>
<comment type="similarity">
    <text evidence="1 10">Belongs to the peptidase M24 family. SPT16 subfamily.</text>
</comment>
<dbReference type="Pfam" id="PF08512">
    <property type="entry name" value="Rttp106-like_middle"/>
    <property type="match status" value="1"/>
</dbReference>
<dbReference type="InterPro" id="IPR013719">
    <property type="entry name" value="RTT106/SPT16-like_middle_dom"/>
</dbReference>
<evidence type="ECO:0000313" key="15">
    <source>
        <dbReference type="EMBL" id="KAJ4958622.1"/>
    </source>
</evidence>
<dbReference type="SMART" id="SM01285">
    <property type="entry name" value="FACT-Spt16_Nlob"/>
    <property type="match status" value="1"/>
</dbReference>
<protein>
    <recommendedName>
        <fullName evidence="10">FACT complex subunit</fullName>
    </recommendedName>
</protein>
<keyword evidence="16" id="KW-1185">Reference proteome</keyword>
<dbReference type="AlphaFoldDB" id="A0A9Q0K0T1"/>
<dbReference type="Pfam" id="PF00557">
    <property type="entry name" value="Peptidase_M24"/>
    <property type="match status" value="1"/>
</dbReference>
<reference evidence="15" key="1">
    <citation type="journal article" date="2023" name="Plant J.">
        <title>The genome of the king protea, Protea cynaroides.</title>
        <authorList>
            <person name="Chang J."/>
            <person name="Duong T.A."/>
            <person name="Schoeman C."/>
            <person name="Ma X."/>
            <person name="Roodt D."/>
            <person name="Barker N."/>
            <person name="Li Z."/>
            <person name="Van de Peer Y."/>
            <person name="Mizrachi E."/>
        </authorList>
    </citation>
    <scope>NUCLEOTIDE SEQUENCE</scope>
    <source>
        <tissue evidence="15">Young leaves</tissue>
    </source>
</reference>
<dbReference type="InterPro" id="IPR036005">
    <property type="entry name" value="Creatinase/aminopeptidase-like"/>
</dbReference>
<evidence type="ECO:0000313" key="16">
    <source>
        <dbReference type="Proteomes" id="UP001141806"/>
    </source>
</evidence>
<dbReference type="InterPro" id="IPR029148">
    <property type="entry name" value="FACT-SPT16_Nlobe"/>
</dbReference>
<feature type="compositionally biased region" description="Basic and acidic residues" evidence="11">
    <location>
        <begin position="403"/>
        <end position="431"/>
    </location>
</feature>
<dbReference type="Gene3D" id="3.90.230.10">
    <property type="entry name" value="Creatinase/methionine aminopeptidase superfamily"/>
    <property type="match status" value="1"/>
</dbReference>
<evidence type="ECO:0000256" key="2">
    <source>
        <dbReference type="ARBA" id="ARBA00022454"/>
    </source>
</evidence>
<dbReference type="SMART" id="SM01286">
    <property type="entry name" value="SPT16"/>
    <property type="match status" value="1"/>
</dbReference>
<proteinExistence type="inferred from homology"/>
<dbReference type="Pfam" id="PF14826">
    <property type="entry name" value="FACT-Spt16_Nlob"/>
    <property type="match status" value="1"/>
</dbReference>
<evidence type="ECO:0000256" key="5">
    <source>
        <dbReference type="ARBA" id="ARBA00023015"/>
    </source>
</evidence>
<feature type="compositionally biased region" description="Gly residues" evidence="11">
    <location>
        <begin position="434"/>
        <end position="445"/>
    </location>
</feature>
<dbReference type="GO" id="GO:0006260">
    <property type="term" value="P:DNA replication"/>
    <property type="evidence" value="ECO:0007669"/>
    <property type="project" value="UniProtKB-KW"/>
</dbReference>
<evidence type="ECO:0000256" key="10">
    <source>
        <dbReference type="RuleBase" id="RU367052"/>
    </source>
</evidence>
<dbReference type="FunFam" id="2.30.29.150:FF:000004">
    <property type="entry name" value="FACT complex subunit SPT16"/>
    <property type="match status" value="1"/>
</dbReference>
<dbReference type="Proteomes" id="UP001141806">
    <property type="component" value="Unassembled WGS sequence"/>
</dbReference>
<keyword evidence="4 10" id="KW-0227">DNA damage</keyword>
<feature type="region of interest" description="Disordered" evidence="11">
    <location>
        <begin position="403"/>
        <end position="445"/>
    </location>
</feature>
<dbReference type="PANTHER" id="PTHR13980">
    <property type="entry name" value="CDC68 RELATED"/>
    <property type="match status" value="1"/>
</dbReference>
<keyword evidence="5 10" id="KW-0805">Transcription regulation</keyword>
<dbReference type="EMBL" id="JAMYWD010000010">
    <property type="protein sequence ID" value="KAJ4958622.1"/>
    <property type="molecule type" value="Genomic_DNA"/>
</dbReference>
<evidence type="ECO:0000259" key="14">
    <source>
        <dbReference type="SMART" id="SM01287"/>
    </source>
</evidence>
<comment type="subunit">
    <text evidence="10">Component of the FACT complex.</text>
</comment>
<dbReference type="Gene3D" id="2.30.29.210">
    <property type="entry name" value="FACT complex subunit Spt16p/Cdc68p"/>
    <property type="match status" value="1"/>
</dbReference>